<gene>
    <name evidence="1" type="ORF">BN134_1449</name>
</gene>
<dbReference type="EMBL" id="CAKZ01000071">
    <property type="protein sequence ID" value="CCJ80725.1"/>
    <property type="molecule type" value="Genomic_DNA"/>
</dbReference>
<evidence type="ECO:0000313" key="1">
    <source>
        <dbReference type="EMBL" id="CCJ80725.1"/>
    </source>
</evidence>
<organism evidence="1 2">
    <name type="scientific">Cronobacter dublinensis 1210</name>
    <dbReference type="NCBI Taxonomy" id="1208656"/>
    <lineage>
        <taxon>Bacteria</taxon>
        <taxon>Pseudomonadati</taxon>
        <taxon>Pseudomonadota</taxon>
        <taxon>Gammaproteobacteria</taxon>
        <taxon>Enterobacterales</taxon>
        <taxon>Enterobacteriaceae</taxon>
        <taxon>Cronobacter</taxon>
    </lineage>
</organism>
<accession>A0ABM9Q5M6</accession>
<keyword evidence="2" id="KW-1185">Reference proteome</keyword>
<dbReference type="Proteomes" id="UP000009342">
    <property type="component" value="Unassembled WGS sequence"/>
</dbReference>
<proteinExistence type="predicted"/>
<protein>
    <submittedName>
        <fullName evidence="1">Uncharacterized protein</fullName>
    </submittedName>
</protein>
<comment type="caution">
    <text evidence="1">The sequence shown here is derived from an EMBL/GenBank/DDBJ whole genome shotgun (WGS) entry which is preliminary data.</text>
</comment>
<name>A0ABM9Q5M6_9ENTR</name>
<evidence type="ECO:0000313" key="2">
    <source>
        <dbReference type="Proteomes" id="UP000009342"/>
    </source>
</evidence>
<reference evidence="2" key="1">
    <citation type="journal article" date="2012" name="PLoS ONE">
        <title>Comparative analysis of genome sequences covering the seven cronobacter species.</title>
        <authorList>
            <person name="Joseph S."/>
            <person name="Desai P."/>
            <person name="Ji Y."/>
            <person name="Cummings C.A."/>
            <person name="Shih R."/>
            <person name="Degoricija L."/>
            <person name="Rico A."/>
            <person name="Brzoska P."/>
            <person name="Hamby S.E."/>
            <person name="Masood N."/>
            <person name="Hariri S."/>
            <person name="Sonbol H."/>
            <person name="Chuzhanova N."/>
            <person name="McClelland M."/>
            <person name="Furtado M.R."/>
            <person name="Forsythe S.J."/>
        </authorList>
    </citation>
    <scope>NUCLEOTIDE SEQUENCE [LARGE SCALE GENOMIC DNA]</scope>
    <source>
        <strain evidence="2">1210</strain>
    </source>
</reference>
<sequence>MQTGALLSAIRFTKGIDLRQKSPPQGKRFLSGGLNMRFPAKHRRNC</sequence>